<dbReference type="EMBL" id="CAJNOI010006081">
    <property type="protein sequence ID" value="CAF1574413.1"/>
    <property type="molecule type" value="Genomic_DNA"/>
</dbReference>
<evidence type="ECO:0000313" key="3">
    <source>
        <dbReference type="Proteomes" id="UP000663832"/>
    </source>
</evidence>
<dbReference type="PANTHER" id="PTHR31640">
    <property type="entry name" value="TRANSMEMBRANE PROTEIN KIAA1109"/>
    <property type="match status" value="1"/>
</dbReference>
<evidence type="ECO:0000313" key="2">
    <source>
        <dbReference type="EMBL" id="CAF1670558.1"/>
    </source>
</evidence>
<dbReference type="PANTHER" id="PTHR31640:SF1">
    <property type="entry name" value="BRIDGE-LIKE LIPID TRANSFER PROTEIN FAMILY MEMBER 1"/>
    <property type="match status" value="1"/>
</dbReference>
<dbReference type="GO" id="GO:0048488">
    <property type="term" value="P:synaptic vesicle endocytosis"/>
    <property type="evidence" value="ECO:0007669"/>
    <property type="project" value="TreeGrafter"/>
</dbReference>
<accession>A0A816G8R0</accession>
<organism evidence="2 3">
    <name type="scientific">Adineta steineri</name>
    <dbReference type="NCBI Taxonomy" id="433720"/>
    <lineage>
        <taxon>Eukaryota</taxon>
        <taxon>Metazoa</taxon>
        <taxon>Spiralia</taxon>
        <taxon>Gnathifera</taxon>
        <taxon>Rotifera</taxon>
        <taxon>Eurotatoria</taxon>
        <taxon>Bdelloidea</taxon>
        <taxon>Adinetida</taxon>
        <taxon>Adinetidae</taxon>
        <taxon>Adineta</taxon>
    </lineage>
</organism>
<dbReference type="Proteomes" id="UP000663877">
    <property type="component" value="Unassembled WGS sequence"/>
</dbReference>
<reference evidence="2" key="1">
    <citation type="submission" date="2021-02" db="EMBL/GenBank/DDBJ databases">
        <authorList>
            <person name="Nowell W R."/>
        </authorList>
    </citation>
    <scope>NUCLEOTIDE SEQUENCE</scope>
</reference>
<name>A0A816G8R0_9BILA</name>
<dbReference type="AlphaFoldDB" id="A0A816G8R0"/>
<dbReference type="GO" id="GO:0098793">
    <property type="term" value="C:presynapse"/>
    <property type="evidence" value="ECO:0007669"/>
    <property type="project" value="GOC"/>
</dbReference>
<dbReference type="Proteomes" id="UP000663832">
    <property type="component" value="Unassembled WGS sequence"/>
</dbReference>
<dbReference type="OrthoDB" id="10051416at2759"/>
<keyword evidence="3" id="KW-1185">Reference proteome</keyword>
<feature type="non-terminal residue" evidence="2">
    <location>
        <position position="1"/>
    </location>
</feature>
<protein>
    <submittedName>
        <fullName evidence="2">Uncharacterized protein</fullName>
    </submittedName>
</protein>
<dbReference type="InterPro" id="IPR033616">
    <property type="entry name" value="BLTP1"/>
</dbReference>
<comment type="caution">
    <text evidence="2">The sequence shown here is derived from an EMBL/GenBank/DDBJ whole genome shotgun (WGS) entry which is preliminary data.</text>
</comment>
<gene>
    <name evidence="1" type="ORF">BJG266_LOCUS48056</name>
    <name evidence="2" type="ORF">QVE165_LOCUS65111</name>
</gene>
<dbReference type="EMBL" id="CAJNOM010006497">
    <property type="protein sequence ID" value="CAF1670558.1"/>
    <property type="molecule type" value="Genomic_DNA"/>
</dbReference>
<proteinExistence type="predicted"/>
<evidence type="ECO:0000313" key="1">
    <source>
        <dbReference type="EMBL" id="CAF1574413.1"/>
    </source>
</evidence>
<sequence length="332" mass="36826">QSLEYDQLHSANVQADIRVLQEVNLSFIRLVYLFYTGVVHYAASLGGLKVDGCMGKAQENVSLSQRLRALQSTTNNRNTRAYDGSLILQIGSTSLSLKETLSTSTDNFPSTNIPTIHPSSSSTTSSSRQIPVLDIIVGKSQALTSLQTRGINLTLSGVTNIGTIAMDVSLRPQEVHDLVNRAGRLITSYVQEFLPDDTEQTSSIPTTTDTDNELINTSLNDTIEEPTTPIPLEQTITRKRLGTRRRDTINRNINPRPLETQQNIFTSSKRPIFKPHLTAHCQRMTFSTTLLLTLKAQYKMGVANISGMKSCFTTIIHKHALHLLNNNNNHDH</sequence>